<evidence type="ECO:0000313" key="4">
    <source>
        <dbReference type="Proteomes" id="UP000187013"/>
    </source>
</evidence>
<dbReference type="EMBL" id="BDGX01000037">
    <property type="protein sequence ID" value="GAV53972.1"/>
    <property type="molecule type" value="Genomic_DNA"/>
</dbReference>
<name>A0A1Q3AE65_ZYGRO</name>
<dbReference type="AlphaFoldDB" id="A0A1Q3AE65"/>
<dbReference type="OrthoDB" id="547796at2759"/>
<evidence type="ECO:0000256" key="1">
    <source>
        <dbReference type="ARBA" id="ARBA00038357"/>
    </source>
</evidence>
<dbReference type="GO" id="GO:0012505">
    <property type="term" value="C:endomembrane system"/>
    <property type="evidence" value="ECO:0007669"/>
    <property type="project" value="TreeGrafter"/>
</dbReference>
<proteinExistence type="inferred from homology"/>
<dbReference type="Pfam" id="PF00173">
    <property type="entry name" value="Cyt-b5"/>
    <property type="match status" value="1"/>
</dbReference>
<dbReference type="GO" id="GO:0020037">
    <property type="term" value="F:heme binding"/>
    <property type="evidence" value="ECO:0007669"/>
    <property type="project" value="UniProtKB-ARBA"/>
</dbReference>
<organism evidence="3 4">
    <name type="scientific">Zygosaccharomyces rouxii</name>
    <dbReference type="NCBI Taxonomy" id="4956"/>
    <lineage>
        <taxon>Eukaryota</taxon>
        <taxon>Fungi</taxon>
        <taxon>Dikarya</taxon>
        <taxon>Ascomycota</taxon>
        <taxon>Saccharomycotina</taxon>
        <taxon>Saccharomycetes</taxon>
        <taxon>Saccharomycetales</taxon>
        <taxon>Saccharomycetaceae</taxon>
        <taxon>Zygosaccharomyces</taxon>
    </lineage>
</organism>
<comment type="similarity">
    <text evidence="1">Belongs to the cytochrome b5 family. MAPR subfamily.</text>
</comment>
<dbReference type="InterPro" id="IPR050577">
    <property type="entry name" value="MAPR/NEUFC/NENF-like"/>
</dbReference>
<dbReference type="FunFam" id="3.10.120.10:FF:000003">
    <property type="entry name" value="membrane-associated progesterone receptor component 1"/>
    <property type="match status" value="1"/>
</dbReference>
<reference evidence="3 4" key="1">
    <citation type="submission" date="2016-08" db="EMBL/GenBank/DDBJ databases">
        <title>Draft genome sequence of allopolyploid Zygosaccharomyces rouxii.</title>
        <authorList>
            <person name="Watanabe J."/>
            <person name="Uehara K."/>
            <person name="Mogi Y."/>
            <person name="Tsukioka Y."/>
        </authorList>
    </citation>
    <scope>NUCLEOTIDE SEQUENCE [LARGE SCALE GENOMIC DNA]</scope>
    <source>
        <strain evidence="3 4">NBRC 110957</strain>
    </source>
</reference>
<dbReference type="SUPFAM" id="SSF55856">
    <property type="entry name" value="Cytochrome b5-like heme/steroid binding domain"/>
    <property type="match status" value="1"/>
</dbReference>
<sequence length="152" mass="16920">MSFLVNLFFGGYNTSKDPTSAAEVSDVDAQGSKDNAGPIVEGKFYPRTLYKFNGHDHENILIAVKGEVFDCSQSRQFYGPSGPYSSFAGHDASRGLALNSYDLDAVRGWDQPMDTLDDLTPQQQESLDSWYDFFKNKYPRLGTLEPEPGVNM</sequence>
<evidence type="ECO:0000259" key="2">
    <source>
        <dbReference type="SMART" id="SM01117"/>
    </source>
</evidence>
<dbReference type="InterPro" id="IPR001199">
    <property type="entry name" value="Cyt_B5-like_heme/steroid-bd"/>
</dbReference>
<dbReference type="InterPro" id="IPR036400">
    <property type="entry name" value="Cyt_B5-like_heme/steroid_sf"/>
</dbReference>
<dbReference type="PANTHER" id="PTHR10281">
    <property type="entry name" value="MEMBRANE-ASSOCIATED PROGESTERONE RECEPTOR COMPONENT-RELATED"/>
    <property type="match status" value="1"/>
</dbReference>
<feature type="domain" description="Cytochrome b5 heme-binding" evidence="2">
    <location>
        <begin position="44"/>
        <end position="145"/>
    </location>
</feature>
<dbReference type="Gene3D" id="3.10.120.10">
    <property type="entry name" value="Cytochrome b5-like heme/steroid binding domain"/>
    <property type="match status" value="1"/>
</dbReference>
<dbReference type="SMART" id="SM01117">
    <property type="entry name" value="Cyt-b5"/>
    <property type="match status" value="1"/>
</dbReference>
<dbReference type="PANTHER" id="PTHR10281:SF76">
    <property type="entry name" value="CALCUTTA CUP-RELATED"/>
    <property type="match status" value="1"/>
</dbReference>
<gene>
    <name evidence="3" type="ORF">ZYGR_0AK04740</name>
</gene>
<evidence type="ECO:0000313" key="3">
    <source>
        <dbReference type="EMBL" id="GAV53972.1"/>
    </source>
</evidence>
<protein>
    <recommendedName>
        <fullName evidence="2">Cytochrome b5 heme-binding domain-containing protein</fullName>
    </recommendedName>
</protein>
<dbReference type="GO" id="GO:0016020">
    <property type="term" value="C:membrane"/>
    <property type="evidence" value="ECO:0007669"/>
    <property type="project" value="TreeGrafter"/>
</dbReference>
<accession>A0A1Q3AE65</accession>
<dbReference type="Proteomes" id="UP000187013">
    <property type="component" value="Unassembled WGS sequence"/>
</dbReference>
<comment type="caution">
    <text evidence="3">The sequence shown here is derived from an EMBL/GenBank/DDBJ whole genome shotgun (WGS) entry which is preliminary data.</text>
</comment>